<accession>A0A0R3X7C5</accession>
<reference evidence="2 3" key="2">
    <citation type="submission" date="2018-11" db="EMBL/GenBank/DDBJ databases">
        <authorList>
            <consortium name="Pathogen Informatics"/>
        </authorList>
    </citation>
    <scope>NUCLEOTIDE SEQUENCE [LARGE SCALE GENOMIC DNA]</scope>
</reference>
<dbReference type="AlphaFoldDB" id="A0A0R3X7C5"/>
<reference evidence="4" key="1">
    <citation type="submission" date="2017-02" db="UniProtKB">
        <authorList>
            <consortium name="WormBaseParasite"/>
        </authorList>
    </citation>
    <scope>IDENTIFICATION</scope>
</reference>
<feature type="region of interest" description="Disordered" evidence="1">
    <location>
        <begin position="1"/>
        <end position="58"/>
    </location>
</feature>
<keyword evidence="3" id="KW-1185">Reference proteome</keyword>
<evidence type="ECO:0000313" key="2">
    <source>
        <dbReference type="EMBL" id="VDM34228.1"/>
    </source>
</evidence>
<name>A0A0R3X7C5_HYDTA</name>
<feature type="region of interest" description="Disordered" evidence="1">
    <location>
        <begin position="117"/>
        <end position="171"/>
    </location>
</feature>
<proteinExistence type="predicted"/>
<protein>
    <submittedName>
        <fullName evidence="2 4">Uncharacterized protein</fullName>
    </submittedName>
</protein>
<dbReference type="OrthoDB" id="6276175at2759"/>
<dbReference type="WBParaSite" id="TTAC_0000945001-mRNA-1">
    <property type="protein sequence ID" value="TTAC_0000945001-mRNA-1"/>
    <property type="gene ID" value="TTAC_0000945001"/>
</dbReference>
<sequence>MTSSYPAAPRIQNFADGKGKSNSQPGSPISLYERSPERVTRQNQLLQPALLPRPSRASSEVNIAEIEETRASEICSKSENAFPPPEQVPREMKGLNSKRMNWVKLIRLQLNALHEKKTKGSNFGKTVGETETSEAEPYDASPTSRDDHRQSIAKDQTPSADPPSEMPQQLSVPLLIVSDAHNSSLLDTDHKGIAVGGDGKKRCVSIYKK</sequence>
<evidence type="ECO:0000313" key="4">
    <source>
        <dbReference type="WBParaSite" id="TTAC_0000945001-mRNA-1"/>
    </source>
</evidence>
<dbReference type="EMBL" id="UYWX01020818">
    <property type="protein sequence ID" value="VDM34228.1"/>
    <property type="molecule type" value="Genomic_DNA"/>
</dbReference>
<evidence type="ECO:0000256" key="1">
    <source>
        <dbReference type="SAM" id="MobiDB-lite"/>
    </source>
</evidence>
<dbReference type="Proteomes" id="UP000274429">
    <property type="component" value="Unassembled WGS sequence"/>
</dbReference>
<gene>
    <name evidence="2" type="ORF">TTAC_LOCUS9437</name>
</gene>
<organism evidence="4">
    <name type="scientific">Hydatigena taeniaeformis</name>
    <name type="common">Feline tapeworm</name>
    <name type="synonym">Taenia taeniaeformis</name>
    <dbReference type="NCBI Taxonomy" id="6205"/>
    <lineage>
        <taxon>Eukaryota</taxon>
        <taxon>Metazoa</taxon>
        <taxon>Spiralia</taxon>
        <taxon>Lophotrochozoa</taxon>
        <taxon>Platyhelminthes</taxon>
        <taxon>Cestoda</taxon>
        <taxon>Eucestoda</taxon>
        <taxon>Cyclophyllidea</taxon>
        <taxon>Taeniidae</taxon>
        <taxon>Hydatigera</taxon>
    </lineage>
</organism>
<evidence type="ECO:0000313" key="3">
    <source>
        <dbReference type="Proteomes" id="UP000274429"/>
    </source>
</evidence>